<dbReference type="InterPro" id="IPR000845">
    <property type="entry name" value="Nucleoside_phosphorylase_d"/>
</dbReference>
<dbReference type="GO" id="GO:0003824">
    <property type="term" value="F:catalytic activity"/>
    <property type="evidence" value="ECO:0007669"/>
    <property type="project" value="InterPro"/>
</dbReference>
<dbReference type="EMBL" id="JAVHJL010000001">
    <property type="protein sequence ID" value="KAK6512602.1"/>
    <property type="molecule type" value="Genomic_DNA"/>
</dbReference>
<accession>A0AAV9WQP7</accession>
<dbReference type="InterPro" id="IPR035994">
    <property type="entry name" value="Nucleoside_phosphorylase_sf"/>
</dbReference>
<proteinExistence type="predicted"/>
<dbReference type="PANTHER" id="PTHR46082">
    <property type="entry name" value="ATP/GTP-BINDING PROTEIN-RELATED"/>
    <property type="match status" value="1"/>
</dbReference>
<evidence type="ECO:0000256" key="1">
    <source>
        <dbReference type="SAM" id="MobiDB-lite"/>
    </source>
</evidence>
<dbReference type="Proteomes" id="UP001370758">
    <property type="component" value="Unassembled WGS sequence"/>
</dbReference>
<evidence type="ECO:0000313" key="3">
    <source>
        <dbReference type="EMBL" id="KAK6512602.1"/>
    </source>
</evidence>
<comment type="caution">
    <text evidence="3">The sequence shown here is derived from an EMBL/GenBank/DDBJ whole genome shotgun (WGS) entry which is preliminary data.</text>
</comment>
<feature type="compositionally biased region" description="Polar residues" evidence="1">
    <location>
        <begin position="419"/>
        <end position="437"/>
    </location>
</feature>
<dbReference type="Pfam" id="PF01048">
    <property type="entry name" value="PNP_UDP_1"/>
    <property type="match status" value="1"/>
</dbReference>
<sequence length="499" mass="53569">MGIKAKTDYTVGWICALERERDASVLVLDEVHSYDGHPQARTPGESRDPQHPARPYVLGRVGRHNVVIATLPVGRMGNVAAATTTTYLVNDFPSIRFALMVGIAGAIPNKLWGGDVRVGDVVVGFPDQEYVAGIAQWFYRYTPGPWAPMEEYDKKSEHHRPLGLNPVPKNLENAILGLQKQHTKAGSQIPDFIAQAQRKHISNRGDPNTYRRPQADNLYKATYSHQDPNSMTCDPCDPRMRVDRPLRGSNDPYVHHKIIASADILVKDPVTRIYIERDTRAKCIEMESLGTSTAFGCLTIRGLCDYADSHKNKIWQDYASLAAAAYAKELLEFVSVQEAKATGSPPLGGPKGRVSHVNYDPAQGSSQGSGRHPASDSSRYTGGGTSQYPGGGSSQYPGGGSSSRPSGSESGRYPGGGTSQYPAGGTSQYPAGGTSQYPAGGTSQYSAGGTSQYYGGGTSQYPGGGSSSRPSGSESSRPSGNASSRLSGKETDRKWKLFK</sequence>
<reference evidence="3 4" key="1">
    <citation type="submission" date="2023-08" db="EMBL/GenBank/DDBJ databases">
        <authorList>
            <person name="Palmer J.M."/>
        </authorList>
    </citation>
    <scope>NUCLEOTIDE SEQUENCE [LARGE SCALE GENOMIC DNA]</scope>
    <source>
        <strain evidence="3 4">TWF481</strain>
    </source>
</reference>
<feature type="domain" description="Nucleoside phosphorylase" evidence="2">
    <location>
        <begin position="38"/>
        <end position="123"/>
    </location>
</feature>
<evidence type="ECO:0000259" key="2">
    <source>
        <dbReference type="Pfam" id="PF01048"/>
    </source>
</evidence>
<dbReference type="Gene3D" id="3.40.50.1580">
    <property type="entry name" value="Nucleoside phosphorylase domain"/>
    <property type="match status" value="1"/>
</dbReference>
<feature type="compositionally biased region" description="Low complexity" evidence="1">
    <location>
        <begin position="467"/>
        <end position="486"/>
    </location>
</feature>
<feature type="compositionally biased region" description="Low complexity" evidence="1">
    <location>
        <begin position="443"/>
        <end position="453"/>
    </location>
</feature>
<feature type="compositionally biased region" description="Gly residues" evidence="1">
    <location>
        <begin position="454"/>
        <end position="466"/>
    </location>
</feature>
<name>A0AAV9WQP7_9PEZI</name>
<dbReference type="InterPro" id="IPR053137">
    <property type="entry name" value="NLR-like"/>
</dbReference>
<feature type="compositionally biased region" description="Gly residues" evidence="1">
    <location>
        <begin position="381"/>
        <end position="401"/>
    </location>
</feature>
<dbReference type="PANTHER" id="PTHR46082:SF11">
    <property type="entry name" value="AAA+ ATPASE DOMAIN-CONTAINING PROTEIN-RELATED"/>
    <property type="match status" value="1"/>
</dbReference>
<dbReference type="AlphaFoldDB" id="A0AAV9WQP7"/>
<feature type="region of interest" description="Disordered" evidence="1">
    <location>
        <begin position="342"/>
        <end position="499"/>
    </location>
</feature>
<feature type="compositionally biased region" description="Basic and acidic residues" evidence="1">
    <location>
        <begin position="487"/>
        <end position="499"/>
    </location>
</feature>
<gene>
    <name evidence="3" type="ORF">TWF481_001485</name>
</gene>
<evidence type="ECO:0000313" key="4">
    <source>
        <dbReference type="Proteomes" id="UP001370758"/>
    </source>
</evidence>
<organism evidence="3 4">
    <name type="scientific">Arthrobotrys musiformis</name>
    <dbReference type="NCBI Taxonomy" id="47236"/>
    <lineage>
        <taxon>Eukaryota</taxon>
        <taxon>Fungi</taxon>
        <taxon>Dikarya</taxon>
        <taxon>Ascomycota</taxon>
        <taxon>Pezizomycotina</taxon>
        <taxon>Orbiliomycetes</taxon>
        <taxon>Orbiliales</taxon>
        <taxon>Orbiliaceae</taxon>
        <taxon>Arthrobotrys</taxon>
    </lineage>
</organism>
<dbReference type="GO" id="GO:0009116">
    <property type="term" value="P:nucleoside metabolic process"/>
    <property type="evidence" value="ECO:0007669"/>
    <property type="project" value="InterPro"/>
</dbReference>
<feature type="compositionally biased region" description="Polar residues" evidence="1">
    <location>
        <begin position="363"/>
        <end position="379"/>
    </location>
</feature>
<keyword evidence="4" id="KW-1185">Reference proteome</keyword>
<feature type="compositionally biased region" description="Low complexity" evidence="1">
    <location>
        <begin position="402"/>
        <end position="412"/>
    </location>
</feature>
<dbReference type="SUPFAM" id="SSF53167">
    <property type="entry name" value="Purine and uridine phosphorylases"/>
    <property type="match status" value="1"/>
</dbReference>
<protein>
    <recommendedName>
        <fullName evidence="2">Nucleoside phosphorylase domain-containing protein</fullName>
    </recommendedName>
</protein>